<dbReference type="PANTHER" id="PTHR11271">
    <property type="entry name" value="GUANINE DEAMINASE"/>
    <property type="match status" value="1"/>
</dbReference>
<keyword evidence="7" id="KW-1185">Reference proteome</keyword>
<evidence type="ECO:0000256" key="1">
    <source>
        <dbReference type="ARBA" id="ARBA00001947"/>
    </source>
</evidence>
<keyword evidence="2" id="KW-0479">Metal-binding</keyword>
<accession>A0A502EFA7</accession>
<dbReference type="Proteomes" id="UP000320095">
    <property type="component" value="Unassembled WGS sequence"/>
</dbReference>
<dbReference type="InterPro" id="IPR006680">
    <property type="entry name" value="Amidohydro-rel"/>
</dbReference>
<dbReference type="SUPFAM" id="SSF51338">
    <property type="entry name" value="Composite domain of metallo-dependent hydrolases"/>
    <property type="match status" value="2"/>
</dbReference>
<dbReference type="GO" id="GO:0046872">
    <property type="term" value="F:metal ion binding"/>
    <property type="evidence" value="ECO:0007669"/>
    <property type="project" value="UniProtKB-KW"/>
</dbReference>
<dbReference type="AlphaFoldDB" id="A0A502EFA7"/>
<gene>
    <name evidence="6" type="ORF">EAH80_09575</name>
</gene>
<dbReference type="RefSeq" id="WP_140689846.1">
    <property type="nucleotide sequence ID" value="NZ_RCZG01000003.1"/>
</dbReference>
<evidence type="ECO:0000256" key="3">
    <source>
        <dbReference type="ARBA" id="ARBA00022801"/>
    </source>
</evidence>
<sequence>MNQGAVYLGRIYTPQAGGGWLELSRGALAVDRRGHIDDIGPAGELLSRCRGRTVVDFGEQLIVPGLVDCHQHLCHFDWYRLIADAMVWLKTIYELESRFNEPEYAWSTARRFFDALRRNGTTTVCVHGPYFAEALDIAFEEARSSGLRVIMGLNAGDRDLPAPLCRPAAESVADSVALHERWDGAEGGRLGYCFTVRPPYCSSPDLLAGMADAARLAGARVQSHLAEDYNGQRMILDLFPGSGSDSEVFDGHGVLGDRTIMAHAIYLQPGDLELLAARQISVAHCPRANLLAGGQQANVMALRSSGIKTGLGTDLGGGKGMSMFKLMEDALKVSPEFSVHDLMRMATLDGAVVLGLESDVGSLEIAKAADFIVTRPPLLEGSDEVDIDTLLANLIFCGGPEVVRHVVVNGVSVGEGAAREGVIGRPR</sequence>
<comment type="cofactor">
    <cofactor evidence="1">
        <name>Zn(2+)</name>
        <dbReference type="ChEBI" id="CHEBI:29105"/>
    </cofactor>
</comment>
<keyword evidence="3" id="KW-0378">Hydrolase</keyword>
<reference evidence="6 7" key="1">
    <citation type="journal article" date="2019" name="Environ. Microbiol.">
        <title>Species interactions and distinct microbial communities in high Arctic permafrost affected cryosols are associated with the CH4 and CO2 gas fluxes.</title>
        <authorList>
            <person name="Altshuler I."/>
            <person name="Hamel J."/>
            <person name="Turney S."/>
            <person name="Magnuson E."/>
            <person name="Levesque R."/>
            <person name="Greer C."/>
            <person name="Whyte L.G."/>
        </authorList>
    </citation>
    <scope>NUCLEOTIDE SEQUENCE [LARGE SCALE GENOMIC DNA]</scope>
    <source>
        <strain evidence="6 7">S5.20</strain>
    </source>
</reference>
<dbReference type="InterPro" id="IPR032466">
    <property type="entry name" value="Metal_Hydrolase"/>
</dbReference>
<organism evidence="6 7">
    <name type="scientific">Mycolicibacterium hodleri</name>
    <dbReference type="NCBI Taxonomy" id="49897"/>
    <lineage>
        <taxon>Bacteria</taxon>
        <taxon>Bacillati</taxon>
        <taxon>Actinomycetota</taxon>
        <taxon>Actinomycetes</taxon>
        <taxon>Mycobacteriales</taxon>
        <taxon>Mycobacteriaceae</taxon>
        <taxon>Mycolicibacterium</taxon>
    </lineage>
</organism>
<evidence type="ECO:0000259" key="5">
    <source>
        <dbReference type="Pfam" id="PF01979"/>
    </source>
</evidence>
<dbReference type="GO" id="GO:0005829">
    <property type="term" value="C:cytosol"/>
    <property type="evidence" value="ECO:0007669"/>
    <property type="project" value="TreeGrafter"/>
</dbReference>
<dbReference type="InterPro" id="IPR011059">
    <property type="entry name" value="Metal-dep_hydrolase_composite"/>
</dbReference>
<proteinExistence type="predicted"/>
<dbReference type="SUPFAM" id="SSF51556">
    <property type="entry name" value="Metallo-dependent hydrolases"/>
    <property type="match status" value="1"/>
</dbReference>
<comment type="caution">
    <text evidence="6">The sequence shown here is derived from an EMBL/GenBank/DDBJ whole genome shotgun (WGS) entry which is preliminary data.</text>
</comment>
<name>A0A502EFA7_9MYCO</name>
<dbReference type="Gene3D" id="2.30.40.10">
    <property type="entry name" value="Urease, subunit C, domain 1"/>
    <property type="match status" value="1"/>
</dbReference>
<feature type="domain" description="Amidohydrolase-related" evidence="5">
    <location>
        <begin position="62"/>
        <end position="412"/>
    </location>
</feature>
<dbReference type="GO" id="GO:0019239">
    <property type="term" value="F:deaminase activity"/>
    <property type="evidence" value="ECO:0007669"/>
    <property type="project" value="TreeGrafter"/>
</dbReference>
<evidence type="ECO:0000313" key="6">
    <source>
        <dbReference type="EMBL" id="TPG35031.1"/>
    </source>
</evidence>
<evidence type="ECO:0000313" key="7">
    <source>
        <dbReference type="Proteomes" id="UP000320095"/>
    </source>
</evidence>
<dbReference type="Pfam" id="PF01979">
    <property type="entry name" value="Amidohydro_1"/>
    <property type="match status" value="1"/>
</dbReference>
<keyword evidence="4" id="KW-0862">Zinc</keyword>
<dbReference type="InterPro" id="IPR051607">
    <property type="entry name" value="Metallo-dep_hydrolases"/>
</dbReference>
<evidence type="ECO:0000256" key="4">
    <source>
        <dbReference type="ARBA" id="ARBA00022833"/>
    </source>
</evidence>
<evidence type="ECO:0000256" key="2">
    <source>
        <dbReference type="ARBA" id="ARBA00022723"/>
    </source>
</evidence>
<dbReference type="Gene3D" id="3.20.20.140">
    <property type="entry name" value="Metal-dependent hydrolases"/>
    <property type="match status" value="1"/>
</dbReference>
<dbReference type="OrthoDB" id="3189065at2"/>
<protein>
    <recommendedName>
        <fullName evidence="5">Amidohydrolase-related domain-containing protein</fullName>
    </recommendedName>
</protein>
<dbReference type="EMBL" id="RCZG01000003">
    <property type="protein sequence ID" value="TPG35031.1"/>
    <property type="molecule type" value="Genomic_DNA"/>
</dbReference>